<feature type="region of interest" description="Disordered" evidence="1">
    <location>
        <begin position="436"/>
        <end position="537"/>
    </location>
</feature>
<dbReference type="STRING" id="135651.G0MP57"/>
<dbReference type="Pfam" id="PF09380">
    <property type="entry name" value="FERM_C"/>
    <property type="match status" value="1"/>
</dbReference>
<organism evidence="4">
    <name type="scientific">Caenorhabditis brenneri</name>
    <name type="common">Nematode worm</name>
    <dbReference type="NCBI Taxonomy" id="135651"/>
    <lineage>
        <taxon>Eukaryota</taxon>
        <taxon>Metazoa</taxon>
        <taxon>Ecdysozoa</taxon>
        <taxon>Nematoda</taxon>
        <taxon>Chromadorea</taxon>
        <taxon>Rhabditida</taxon>
        <taxon>Rhabditina</taxon>
        <taxon>Rhabditomorpha</taxon>
        <taxon>Rhabditoidea</taxon>
        <taxon>Rhabditidae</taxon>
        <taxon>Peloderinae</taxon>
        <taxon>Caenorhabditis</taxon>
    </lineage>
</organism>
<feature type="compositionally biased region" description="Low complexity" evidence="1">
    <location>
        <begin position="469"/>
        <end position="484"/>
    </location>
</feature>
<dbReference type="InterPro" id="IPR011993">
    <property type="entry name" value="PH-like_dom_sf"/>
</dbReference>
<proteinExistence type="predicted"/>
<feature type="compositionally biased region" description="Basic and acidic residues" evidence="1">
    <location>
        <begin position="606"/>
        <end position="615"/>
    </location>
</feature>
<evidence type="ECO:0000256" key="1">
    <source>
        <dbReference type="SAM" id="MobiDB-lite"/>
    </source>
</evidence>
<protein>
    <recommendedName>
        <fullName evidence="2">FERM domain-containing protein</fullName>
    </recommendedName>
</protein>
<dbReference type="SUPFAM" id="SSF50729">
    <property type="entry name" value="PH domain-like"/>
    <property type="match status" value="1"/>
</dbReference>
<feature type="compositionally biased region" description="Basic and acidic residues" evidence="1">
    <location>
        <begin position="447"/>
        <end position="460"/>
    </location>
</feature>
<dbReference type="SMART" id="SM01196">
    <property type="entry name" value="FERM_C"/>
    <property type="match status" value="1"/>
</dbReference>
<dbReference type="InterPro" id="IPR047145">
    <property type="entry name" value="FRMD6-like"/>
</dbReference>
<keyword evidence="4" id="KW-1185">Reference proteome</keyword>
<dbReference type="SMART" id="SM00295">
    <property type="entry name" value="B41"/>
    <property type="match status" value="1"/>
</dbReference>
<feature type="region of interest" description="Disordered" evidence="1">
    <location>
        <begin position="693"/>
        <end position="797"/>
    </location>
</feature>
<feature type="domain" description="FERM" evidence="2">
    <location>
        <begin position="44"/>
        <end position="356"/>
    </location>
</feature>
<feature type="compositionally biased region" description="Polar residues" evidence="1">
    <location>
        <begin position="587"/>
        <end position="604"/>
    </location>
</feature>
<dbReference type="InterPro" id="IPR019748">
    <property type="entry name" value="FERM_central"/>
</dbReference>
<dbReference type="InterPro" id="IPR029071">
    <property type="entry name" value="Ubiquitin-like_domsf"/>
</dbReference>
<dbReference type="InterPro" id="IPR019749">
    <property type="entry name" value="Band_41_domain"/>
</dbReference>
<dbReference type="Pfam" id="PF09379">
    <property type="entry name" value="FERM_N"/>
    <property type="match status" value="1"/>
</dbReference>
<feature type="compositionally biased region" description="Polar residues" evidence="1">
    <location>
        <begin position="488"/>
        <end position="514"/>
    </location>
</feature>
<gene>
    <name evidence="3" type="ORF">CAEBREN_02087</name>
</gene>
<dbReference type="GO" id="GO:0035332">
    <property type="term" value="P:positive regulation of hippo signaling"/>
    <property type="evidence" value="ECO:0007669"/>
    <property type="project" value="TreeGrafter"/>
</dbReference>
<dbReference type="InterPro" id="IPR018980">
    <property type="entry name" value="FERM_PH-like_C"/>
</dbReference>
<dbReference type="EMBL" id="GL379804">
    <property type="protein sequence ID" value="EGT39037.1"/>
    <property type="molecule type" value="Genomic_DNA"/>
</dbReference>
<dbReference type="SUPFAM" id="SSF54236">
    <property type="entry name" value="Ubiquitin-like"/>
    <property type="match status" value="1"/>
</dbReference>
<dbReference type="OrthoDB" id="5957665at2759"/>
<dbReference type="CDD" id="cd14473">
    <property type="entry name" value="FERM_B-lobe"/>
    <property type="match status" value="1"/>
</dbReference>
<dbReference type="Proteomes" id="UP000008068">
    <property type="component" value="Unassembled WGS sequence"/>
</dbReference>
<dbReference type="PANTHER" id="PTHR13429">
    <property type="entry name" value="FERM DOMAIN (PROTEIN4.1-EZRIN-RADIXIN-MOESIN) FAMILY"/>
    <property type="match status" value="1"/>
</dbReference>
<dbReference type="InterPro" id="IPR018979">
    <property type="entry name" value="FERM_N"/>
</dbReference>
<dbReference type="InParanoid" id="G0MP57"/>
<sequence length="979" mass="108329">MDSPGSARGDVSSRLPVHLQQPSSSSFSDPEVFTSTHNIRPGQTFVSVQTLTKESFHVAVSSKTKVHDVLWKCGERLSLSEDKLFGLAFRQPTEGIGGDQPRHEYYFLDPAAKIMKYAHKQPRFANWHSRSSENRPILVLYFRVRVYIDQVGLLTCPKAREHYYLQLKENFLDHWAGRNSVSEERCWYMAALALITDRGADYLGYFRAEQYFPLWVINERGLEYIRNNLPAACEDIINEGRYKAMEKFMIEAGRSPFALNCHLYGLRRHKMDNTDNAVLGINAKGIEMCDIGEDGDRIPLRSLTWSRVAKLSFNRKKMTIIGSDGTKMSLYAQTEHKARYLLELCKAVHQTLLVMSHLHATMAPPPKPYLEMSVDGISTSSTSGIGSGDHDKDSDSLSSACGDRCHGSMSSKLRLRIKMDSNLDVKIEKMELDHIRQERAASQSSKASDESERSRLELRHQTYHPAHESSGATSSTYTVTTQHDTTTRPSSMDNASQTIESGSTRSIVDCNFNNKNRERHESSTSTSGTHVAFSSKDTTLPIETPAIGSTLAMSLPLDTETTQSINDRLLSMSASDLRAMAERSYSPPAQWTTNGTSAGSSSPPDRTPRDKMTRSETRIDSQYNDMWLNQQAEAFNGGLGGTGGRFVKKNSAGNRNANAINRVHSMPSHYHVNGYYRNNNQMLSNYEDAPMYHGPTSLTHAQSLHVPGATGRPRNPPPYEFPAPATFAVGPKTSSSPPPQTMAPPTMTPQTMTPQTMVSQTMNQTSSAAPAPLPTGPLPAEIAGDRQASFPPASVTPTQFLEDSGAFTTEKMENYPLILQLLKEHRQSQGQLNAIATTGRNGMQNGFYGNSPTGILSHNRRPSSCIDLSTLDGGVINGGAFILPTHRGDYYFDSATLSQNLHLSNFMPMKASTTTTSSTTMTSSVISSSLNQPQIHPSQQLHHQQNVKTANNFARIEQHNGNLILPPPPPYQQPQQLVN</sequence>
<dbReference type="InterPro" id="IPR000299">
    <property type="entry name" value="FERM_domain"/>
</dbReference>
<dbReference type="SUPFAM" id="SSF47031">
    <property type="entry name" value="Second domain of FERM"/>
    <property type="match status" value="1"/>
</dbReference>
<dbReference type="eggNOG" id="KOG4371">
    <property type="taxonomic scope" value="Eukaryota"/>
</dbReference>
<evidence type="ECO:0000259" key="2">
    <source>
        <dbReference type="PROSITE" id="PS50057"/>
    </source>
</evidence>
<name>G0MP57_CAEBE</name>
<accession>G0MP57</accession>
<feature type="region of interest" description="Disordered" evidence="1">
    <location>
        <begin position="960"/>
        <end position="979"/>
    </location>
</feature>
<feature type="compositionally biased region" description="Polar residues" evidence="1">
    <location>
        <begin position="20"/>
        <end position="32"/>
    </location>
</feature>
<feature type="compositionally biased region" description="Low complexity" evidence="1">
    <location>
        <begin position="743"/>
        <end position="770"/>
    </location>
</feature>
<dbReference type="Pfam" id="PF00373">
    <property type="entry name" value="FERM_M"/>
    <property type="match status" value="1"/>
</dbReference>
<dbReference type="FunCoup" id="G0MP57">
    <property type="interactions" value="12"/>
</dbReference>
<dbReference type="PANTHER" id="PTHR13429:SF5">
    <property type="entry name" value="PROTEIN EXPANDED"/>
    <property type="match status" value="1"/>
</dbReference>
<evidence type="ECO:0000313" key="3">
    <source>
        <dbReference type="EMBL" id="EGT39037.1"/>
    </source>
</evidence>
<dbReference type="CDD" id="cd17101">
    <property type="entry name" value="FERM_F1_PTPN13_like"/>
    <property type="match status" value="1"/>
</dbReference>
<dbReference type="PROSITE" id="PS50057">
    <property type="entry name" value="FERM_3"/>
    <property type="match status" value="1"/>
</dbReference>
<reference evidence="4" key="1">
    <citation type="submission" date="2011-07" db="EMBL/GenBank/DDBJ databases">
        <authorList>
            <consortium name="Caenorhabditis brenneri Sequencing and Analysis Consortium"/>
            <person name="Wilson R.K."/>
        </authorList>
    </citation>
    <scope>NUCLEOTIDE SEQUENCE [LARGE SCALE GENOMIC DNA]</scope>
    <source>
        <strain evidence="4">PB2801</strain>
    </source>
</reference>
<feature type="region of interest" description="Disordered" evidence="1">
    <location>
        <begin position="1"/>
        <end position="32"/>
    </location>
</feature>
<dbReference type="GO" id="GO:0098592">
    <property type="term" value="C:cytoplasmic side of apical plasma membrane"/>
    <property type="evidence" value="ECO:0007669"/>
    <property type="project" value="TreeGrafter"/>
</dbReference>
<dbReference type="HOGENOM" id="CLU_306350_0_0_1"/>
<dbReference type="CDD" id="cd13185">
    <property type="entry name" value="FERM_C_FRMD1_FRMD6"/>
    <property type="match status" value="1"/>
</dbReference>
<dbReference type="InterPro" id="IPR041781">
    <property type="entry name" value="FRMD6-FERM_C"/>
</dbReference>
<dbReference type="InterPro" id="IPR035963">
    <property type="entry name" value="FERM_2"/>
</dbReference>
<evidence type="ECO:0000313" key="4">
    <source>
        <dbReference type="Proteomes" id="UP000008068"/>
    </source>
</evidence>
<dbReference type="Gene3D" id="3.10.20.90">
    <property type="entry name" value="Phosphatidylinositol 3-kinase Catalytic Subunit, Chain A, domain 1"/>
    <property type="match status" value="1"/>
</dbReference>
<dbReference type="OMA" id="LWVINER"/>
<feature type="region of interest" description="Disordered" evidence="1">
    <location>
        <begin position="580"/>
        <end position="615"/>
    </location>
</feature>
<dbReference type="Gene3D" id="2.30.29.30">
    <property type="entry name" value="Pleckstrin-homology domain (PH domain)/Phosphotyrosine-binding domain (PTB)"/>
    <property type="match status" value="1"/>
</dbReference>
<feature type="region of interest" description="Disordered" evidence="1">
    <location>
        <begin position="371"/>
        <end position="407"/>
    </location>
</feature>
<dbReference type="AlphaFoldDB" id="G0MP57"/>